<feature type="transmembrane region" description="Helical" evidence="8">
    <location>
        <begin position="36"/>
        <end position="62"/>
    </location>
</feature>
<evidence type="ECO:0000313" key="9">
    <source>
        <dbReference type="EMBL" id="HJB41746.1"/>
    </source>
</evidence>
<feature type="transmembrane region" description="Helical" evidence="8">
    <location>
        <begin position="213"/>
        <end position="231"/>
    </location>
</feature>
<evidence type="ECO:0000256" key="4">
    <source>
        <dbReference type="ARBA" id="ARBA00022692"/>
    </source>
</evidence>
<evidence type="ECO:0008006" key="11">
    <source>
        <dbReference type="Google" id="ProtNLM"/>
    </source>
</evidence>
<sequence>MGLQSIQYLVFLVVAAAVYLHLPHKGQSPFLLGASWVFYALAPGRMLPVTLAIAAFSYLCGLGIGWKNGAHKTAFVRLGVVGSLLILAFFKYGGALEIPLHLPFSVVMPLGISFYSFAAISYLIDAARGDCLVVRNPVTYALFLTFFGTVTQGPIPRAGQLVPELEAEHRFDAGRTMQALRLYGLGLFKMVAISDVLGVLVDEVFGSWHSYGGWMLVLAAVAYTFQLYFNFSGYSELARATGLILGIALPENFKTPFFATNFSGFWSRWHISFSSWLQDYLFMPLAWADTEKLTFGRLRRLPPEICVFVVFFVSGFWHGNTLPFVVWGLLQALYRVGEEILHRTLGKPKKKAPARVLWAKRAGVFVLWALSMVFFRMGAGGTVGDCFGYLAGMGQGLSPVRFGSELYAAAYNGFYANSLMVGGYYAFALLALALGIWMDHRRCFVHRNRPAEEMLAALPIRRRQVAYLVLICLIWVGYILQSGGFGGTAGFGMYANF</sequence>
<evidence type="ECO:0000256" key="1">
    <source>
        <dbReference type="ARBA" id="ARBA00004651"/>
    </source>
</evidence>
<evidence type="ECO:0000256" key="8">
    <source>
        <dbReference type="SAM" id="Phobius"/>
    </source>
</evidence>
<evidence type="ECO:0000313" key="10">
    <source>
        <dbReference type="Proteomes" id="UP000886803"/>
    </source>
</evidence>
<keyword evidence="6 7" id="KW-0472">Membrane</keyword>
<dbReference type="GO" id="GO:0016746">
    <property type="term" value="F:acyltransferase activity"/>
    <property type="evidence" value="ECO:0007669"/>
    <property type="project" value="UniProtKB-KW"/>
</dbReference>
<comment type="similarity">
    <text evidence="2 7">Belongs to the membrane-bound acyltransferase family.</text>
</comment>
<protein>
    <recommendedName>
        <fullName evidence="11">MBOAT family protein</fullName>
    </recommendedName>
</protein>
<name>A0A9D2M6V2_9FIRM</name>
<feature type="transmembrane region" description="Helical" evidence="8">
    <location>
        <begin position="7"/>
        <end position="24"/>
    </location>
</feature>
<evidence type="ECO:0000256" key="5">
    <source>
        <dbReference type="ARBA" id="ARBA00022989"/>
    </source>
</evidence>
<dbReference type="InterPro" id="IPR024194">
    <property type="entry name" value="Ac/AlaTfrase_AlgI/DltB"/>
</dbReference>
<feature type="transmembrane region" description="Helical" evidence="8">
    <location>
        <begin position="180"/>
        <end position="201"/>
    </location>
</feature>
<organism evidence="9 10">
    <name type="scientific">Candidatus Gemmiger avicola</name>
    <dbReference type="NCBI Taxonomy" id="2838605"/>
    <lineage>
        <taxon>Bacteria</taxon>
        <taxon>Bacillati</taxon>
        <taxon>Bacillota</taxon>
        <taxon>Clostridia</taxon>
        <taxon>Eubacteriales</taxon>
        <taxon>Gemmiger</taxon>
    </lineage>
</organism>
<evidence type="ECO:0000256" key="6">
    <source>
        <dbReference type="ARBA" id="ARBA00023136"/>
    </source>
</evidence>
<dbReference type="AlphaFoldDB" id="A0A9D2M6V2"/>
<feature type="transmembrane region" description="Helical" evidence="8">
    <location>
        <begin position="362"/>
        <end position="379"/>
    </location>
</feature>
<comment type="subcellular location">
    <subcellularLocation>
        <location evidence="1">Cell membrane</location>
        <topology evidence="1">Multi-pass membrane protein</topology>
    </subcellularLocation>
</comment>
<comment type="caution">
    <text evidence="9">The sequence shown here is derived from an EMBL/GenBank/DDBJ whole genome shotgun (WGS) entry which is preliminary data.</text>
</comment>
<reference evidence="9" key="2">
    <citation type="submission" date="2021-04" db="EMBL/GenBank/DDBJ databases">
        <authorList>
            <person name="Gilroy R."/>
        </authorList>
    </citation>
    <scope>NUCLEOTIDE SEQUENCE</scope>
    <source>
        <strain evidence="9">ChiBcec8-13705</strain>
    </source>
</reference>
<dbReference type="Proteomes" id="UP000886803">
    <property type="component" value="Unassembled WGS sequence"/>
</dbReference>
<keyword evidence="7" id="KW-0012">Acyltransferase</keyword>
<dbReference type="InterPro" id="IPR028362">
    <property type="entry name" value="AlgI"/>
</dbReference>
<dbReference type="Pfam" id="PF03062">
    <property type="entry name" value="MBOAT"/>
    <property type="match status" value="1"/>
</dbReference>
<keyword evidence="5 8" id="KW-1133">Transmembrane helix</keyword>
<dbReference type="GO" id="GO:0005886">
    <property type="term" value="C:plasma membrane"/>
    <property type="evidence" value="ECO:0007669"/>
    <property type="project" value="UniProtKB-SubCell"/>
</dbReference>
<dbReference type="EMBL" id="DWYG01000066">
    <property type="protein sequence ID" value="HJB41746.1"/>
    <property type="molecule type" value="Genomic_DNA"/>
</dbReference>
<dbReference type="PANTHER" id="PTHR13285">
    <property type="entry name" value="ACYLTRANSFERASE"/>
    <property type="match status" value="1"/>
</dbReference>
<dbReference type="GO" id="GO:0042121">
    <property type="term" value="P:alginic acid biosynthetic process"/>
    <property type="evidence" value="ECO:0007669"/>
    <property type="project" value="InterPro"/>
</dbReference>
<dbReference type="InterPro" id="IPR004299">
    <property type="entry name" value="MBOAT_fam"/>
</dbReference>
<evidence type="ECO:0000256" key="7">
    <source>
        <dbReference type="PIRNR" id="PIRNR016636"/>
    </source>
</evidence>
<keyword evidence="4 8" id="KW-0812">Transmembrane</keyword>
<feature type="transmembrane region" description="Helical" evidence="8">
    <location>
        <begin position="465"/>
        <end position="494"/>
    </location>
</feature>
<evidence type="ECO:0000256" key="2">
    <source>
        <dbReference type="ARBA" id="ARBA00010323"/>
    </source>
</evidence>
<dbReference type="PANTHER" id="PTHR13285:SF18">
    <property type="entry name" value="PROTEIN-CYSTEINE N-PALMITOYLTRANSFERASE RASP"/>
    <property type="match status" value="1"/>
</dbReference>
<proteinExistence type="inferred from homology"/>
<accession>A0A9D2M6V2</accession>
<dbReference type="InterPro" id="IPR051085">
    <property type="entry name" value="MB_O-acyltransferase"/>
</dbReference>
<gene>
    <name evidence="9" type="ORF">H9945_04535</name>
</gene>
<dbReference type="PIRSF" id="PIRSF016636">
    <property type="entry name" value="AlgI_DltB"/>
    <property type="match status" value="1"/>
</dbReference>
<keyword evidence="3 7" id="KW-1003">Cell membrane</keyword>
<evidence type="ECO:0000256" key="3">
    <source>
        <dbReference type="ARBA" id="ARBA00022475"/>
    </source>
</evidence>
<keyword evidence="7" id="KW-0808">Transferase</keyword>
<dbReference type="PIRSF" id="PIRSF500217">
    <property type="entry name" value="AlgI"/>
    <property type="match status" value="1"/>
</dbReference>
<feature type="transmembrane region" description="Helical" evidence="8">
    <location>
        <begin position="414"/>
        <end position="437"/>
    </location>
</feature>
<reference evidence="9" key="1">
    <citation type="journal article" date="2021" name="PeerJ">
        <title>Extensive microbial diversity within the chicken gut microbiome revealed by metagenomics and culture.</title>
        <authorList>
            <person name="Gilroy R."/>
            <person name="Ravi A."/>
            <person name="Getino M."/>
            <person name="Pursley I."/>
            <person name="Horton D.L."/>
            <person name="Alikhan N.F."/>
            <person name="Baker D."/>
            <person name="Gharbi K."/>
            <person name="Hall N."/>
            <person name="Watson M."/>
            <person name="Adriaenssens E.M."/>
            <person name="Foster-Nyarko E."/>
            <person name="Jarju S."/>
            <person name="Secka A."/>
            <person name="Antonio M."/>
            <person name="Oren A."/>
            <person name="Chaudhuri R.R."/>
            <person name="La Ragione R."/>
            <person name="Hildebrand F."/>
            <person name="Pallen M.J."/>
        </authorList>
    </citation>
    <scope>NUCLEOTIDE SEQUENCE</scope>
    <source>
        <strain evidence="9">ChiBcec8-13705</strain>
    </source>
</reference>
<feature type="transmembrane region" description="Helical" evidence="8">
    <location>
        <begin position="104"/>
        <end position="124"/>
    </location>
</feature>
<feature type="transmembrane region" description="Helical" evidence="8">
    <location>
        <begin position="74"/>
        <end position="92"/>
    </location>
</feature>